<feature type="domain" description="Protein ENHANCED DISEASE RESISTANCE 2 C-terminal" evidence="1">
    <location>
        <begin position="59"/>
        <end position="134"/>
    </location>
</feature>
<name>A0A067DP05_CITSI</name>
<sequence length="168" mass="18409">SAPQSKLASAAGFVKKLHDLAVHKKGCTDLQEVPNEDEKSWSYGATLQTDSSFTSPCSWAAADPSTFLIRGENYLKDHRKIKADGTLMQMIGADWLRSNKREDNLAARPCSLVQKYAAGGGPEFFFVVNIQFPGVMDSQAECWEDGLLAGASTRSQLLSWEELFGDSN</sequence>
<dbReference type="PANTHER" id="PTHR12136:SF103">
    <property type="entry name" value="PROTEIN ENHANCED DISEASE RESISTANCE 2-LIKE"/>
    <property type="match status" value="1"/>
</dbReference>
<gene>
    <name evidence="2" type="ORF">CISIN_1g0045761mg</name>
</gene>
<reference evidence="2 3" key="1">
    <citation type="submission" date="2014-04" db="EMBL/GenBank/DDBJ databases">
        <authorList>
            <consortium name="International Citrus Genome Consortium"/>
            <person name="Gmitter F."/>
            <person name="Chen C."/>
            <person name="Farmerie W."/>
            <person name="Harkins T."/>
            <person name="Desany B."/>
            <person name="Mohiuddin M."/>
            <person name="Kodira C."/>
            <person name="Borodovsky M."/>
            <person name="Lomsadze A."/>
            <person name="Burns P."/>
            <person name="Jenkins J."/>
            <person name="Prochnik S."/>
            <person name="Shu S."/>
            <person name="Chapman J."/>
            <person name="Pitluck S."/>
            <person name="Schmutz J."/>
            <person name="Rokhsar D."/>
        </authorList>
    </citation>
    <scope>NUCLEOTIDE SEQUENCE</scope>
</reference>
<proteinExistence type="predicted"/>
<dbReference type="Pfam" id="PF07059">
    <property type="entry name" value="EDR2_C"/>
    <property type="match status" value="1"/>
</dbReference>
<dbReference type="InterPro" id="IPR045096">
    <property type="entry name" value="EDR2-like"/>
</dbReference>
<dbReference type="Proteomes" id="UP000027120">
    <property type="component" value="Unassembled WGS sequence"/>
</dbReference>
<dbReference type="EMBL" id="KK785291">
    <property type="protein sequence ID" value="KDO44679.1"/>
    <property type="molecule type" value="Genomic_DNA"/>
</dbReference>
<keyword evidence="3" id="KW-1185">Reference proteome</keyword>
<dbReference type="PANTHER" id="PTHR12136">
    <property type="entry name" value="ENHANCED DISEASE RESISTANCE-RELATED"/>
    <property type="match status" value="1"/>
</dbReference>
<evidence type="ECO:0000313" key="2">
    <source>
        <dbReference type="EMBL" id="KDO44679.1"/>
    </source>
</evidence>
<accession>A0A067DP05</accession>
<dbReference type="InterPro" id="IPR009769">
    <property type="entry name" value="EDR2_C"/>
</dbReference>
<feature type="non-terminal residue" evidence="2">
    <location>
        <position position="1"/>
    </location>
</feature>
<dbReference type="AlphaFoldDB" id="A0A067DP05"/>
<evidence type="ECO:0000259" key="1">
    <source>
        <dbReference type="Pfam" id="PF07059"/>
    </source>
</evidence>
<organism evidence="2 3">
    <name type="scientific">Citrus sinensis</name>
    <name type="common">Sweet orange</name>
    <name type="synonym">Citrus aurantium var. sinensis</name>
    <dbReference type="NCBI Taxonomy" id="2711"/>
    <lineage>
        <taxon>Eukaryota</taxon>
        <taxon>Viridiplantae</taxon>
        <taxon>Streptophyta</taxon>
        <taxon>Embryophyta</taxon>
        <taxon>Tracheophyta</taxon>
        <taxon>Spermatophyta</taxon>
        <taxon>Magnoliopsida</taxon>
        <taxon>eudicotyledons</taxon>
        <taxon>Gunneridae</taxon>
        <taxon>Pentapetalae</taxon>
        <taxon>rosids</taxon>
        <taxon>malvids</taxon>
        <taxon>Sapindales</taxon>
        <taxon>Rutaceae</taxon>
        <taxon>Aurantioideae</taxon>
        <taxon>Citrus</taxon>
    </lineage>
</organism>
<evidence type="ECO:0000313" key="3">
    <source>
        <dbReference type="Proteomes" id="UP000027120"/>
    </source>
</evidence>
<protein>
    <recommendedName>
        <fullName evidence="1">Protein ENHANCED DISEASE RESISTANCE 2 C-terminal domain-containing protein</fullName>
    </recommendedName>
</protein>